<evidence type="ECO:0000313" key="2">
    <source>
        <dbReference type="Proteomes" id="UP001153148"/>
    </source>
</evidence>
<dbReference type="InterPro" id="IPR024079">
    <property type="entry name" value="MetalloPept_cat_dom_sf"/>
</dbReference>
<dbReference type="Gene3D" id="3.40.390.10">
    <property type="entry name" value="Collagenase (Catalytic Domain)"/>
    <property type="match status" value="1"/>
</dbReference>
<dbReference type="Proteomes" id="UP001153148">
    <property type="component" value="Unassembled WGS sequence"/>
</dbReference>
<gene>
    <name evidence="1" type="ORF">TPAB3V08_LOCUS3568</name>
</gene>
<dbReference type="EMBL" id="CAJPIN010004056">
    <property type="protein sequence ID" value="CAG2056579.1"/>
    <property type="molecule type" value="Genomic_DNA"/>
</dbReference>
<protein>
    <submittedName>
        <fullName evidence="1">Uncharacterized protein</fullName>
    </submittedName>
</protein>
<reference evidence="1" key="1">
    <citation type="submission" date="2021-03" db="EMBL/GenBank/DDBJ databases">
        <authorList>
            <person name="Tran Van P."/>
        </authorList>
    </citation>
    <scope>NUCLEOTIDE SEQUENCE</scope>
</reference>
<dbReference type="SUPFAM" id="SSF55486">
    <property type="entry name" value="Metalloproteases ('zincins'), catalytic domain"/>
    <property type="match status" value="1"/>
</dbReference>
<proteinExistence type="predicted"/>
<organism evidence="1 2">
    <name type="scientific">Timema podura</name>
    <name type="common">Walking stick</name>
    <dbReference type="NCBI Taxonomy" id="61482"/>
    <lineage>
        <taxon>Eukaryota</taxon>
        <taxon>Metazoa</taxon>
        <taxon>Ecdysozoa</taxon>
        <taxon>Arthropoda</taxon>
        <taxon>Hexapoda</taxon>
        <taxon>Insecta</taxon>
        <taxon>Pterygota</taxon>
        <taxon>Neoptera</taxon>
        <taxon>Polyneoptera</taxon>
        <taxon>Phasmatodea</taxon>
        <taxon>Timematodea</taxon>
        <taxon>Timematoidea</taxon>
        <taxon>Timematidae</taxon>
        <taxon>Timema</taxon>
    </lineage>
</organism>
<comment type="caution">
    <text evidence="1">The sequence shown here is derived from an EMBL/GenBank/DDBJ whole genome shotgun (WGS) entry which is preliminary data.</text>
</comment>
<accession>A0ABN7NP42</accession>
<evidence type="ECO:0000313" key="1">
    <source>
        <dbReference type="EMBL" id="CAG2056579.1"/>
    </source>
</evidence>
<keyword evidence="2" id="KW-1185">Reference proteome</keyword>
<name>A0ABN7NP42_TIMPD</name>
<sequence length="194" mass="21806">MGPVASTYFDLLTILTMVTPQNKSNLVPDETEVFLNKSQEEDAPHERRRRSLHRSSYHQKYCVELMVVADRKMAARHGPNVTAYILALMSSVSTPSLFCDDLNSHICPVRPDLTVCCDLPQVSMIFKDASIGNPMSIAVVKVMVLEYDLVQRDRHQEGASAIDMLGKFCEWQATHNDPDDSSPHHHDAALLLTR</sequence>